<dbReference type="EMBL" id="QJUP01000032">
    <property type="protein sequence ID" value="TBU89801.1"/>
    <property type="molecule type" value="Genomic_DNA"/>
</dbReference>
<name>A0A4Q9QXW0_9GAMM</name>
<evidence type="ECO:0000256" key="1">
    <source>
        <dbReference type="SAM" id="Phobius"/>
    </source>
</evidence>
<protein>
    <submittedName>
        <fullName evidence="4">Iron dicitrate transport regulator FecR</fullName>
    </submittedName>
</protein>
<evidence type="ECO:0000313" key="5">
    <source>
        <dbReference type="Proteomes" id="UP000292639"/>
    </source>
</evidence>
<reference evidence="4 5" key="1">
    <citation type="submission" date="2018-06" db="EMBL/GenBank/DDBJ databases">
        <title>Three novel Pseudomonas species isolated from symptomatic oak.</title>
        <authorList>
            <person name="Bueno-Gonzalez V."/>
            <person name="Brady C."/>
        </authorList>
    </citation>
    <scope>NUCLEOTIDE SEQUENCE [LARGE SCALE GENOMIC DNA]</scope>
    <source>
        <strain evidence="4 5">P17C</strain>
    </source>
</reference>
<sequence>MSRAREQAARWFSRMQNSDASHPQRAEFDAWLAASPEHRSEYQAFCELWGDFSSIPRSQALADALEQRRALKRRSVLRGGIGLFLLLGLGGYGLHSYRHGAFELPLQTRIGESLRHRLRDGSQVFLNADSRLQVMYGKVQRQILLLHGEAAFDVARDRQRPFIVDAGLAQVRVLGTHFVVSRLPERLRISVERGLVEVTSPRQSLQLRAGQVVEVAADGRLRRLAIAADNAFAFQNGRLVFEQADLAEIAAALSRHRQQPVRALPGGPRIDAVVQLDDIESFLQALPSIAAIRLTQDGESLLLGPAD</sequence>
<keyword evidence="5" id="KW-1185">Reference proteome</keyword>
<dbReference type="Pfam" id="PF04773">
    <property type="entry name" value="FecR"/>
    <property type="match status" value="1"/>
</dbReference>
<accession>A0A4Q9QXW0</accession>
<gene>
    <name evidence="4" type="ORF">DNJ96_17290</name>
</gene>
<keyword evidence="1" id="KW-0812">Transmembrane</keyword>
<dbReference type="InterPro" id="IPR032623">
    <property type="entry name" value="FecR_N"/>
</dbReference>
<evidence type="ECO:0000313" key="4">
    <source>
        <dbReference type="EMBL" id="TBU89801.1"/>
    </source>
</evidence>
<dbReference type="PIRSF" id="PIRSF018266">
    <property type="entry name" value="FecR"/>
    <property type="match status" value="1"/>
</dbReference>
<keyword evidence="1" id="KW-0472">Membrane</keyword>
<dbReference type="Gene3D" id="2.60.120.1440">
    <property type="match status" value="1"/>
</dbReference>
<dbReference type="PANTHER" id="PTHR30273">
    <property type="entry name" value="PERIPLASMIC SIGNAL SENSOR AND SIGMA FACTOR ACTIVATOR FECR-RELATED"/>
    <property type="match status" value="1"/>
</dbReference>
<feature type="domain" description="FecR N-terminal" evidence="3">
    <location>
        <begin position="6"/>
        <end position="47"/>
    </location>
</feature>
<feature type="domain" description="FecR protein" evidence="2">
    <location>
        <begin position="107"/>
        <end position="197"/>
    </location>
</feature>
<feature type="transmembrane region" description="Helical" evidence="1">
    <location>
        <begin position="76"/>
        <end position="94"/>
    </location>
</feature>
<dbReference type="Proteomes" id="UP000292639">
    <property type="component" value="Unassembled WGS sequence"/>
</dbReference>
<dbReference type="Pfam" id="PF16220">
    <property type="entry name" value="DUF4880"/>
    <property type="match status" value="1"/>
</dbReference>
<proteinExistence type="predicted"/>
<organism evidence="4 5">
    <name type="scientific">Stutzerimonas kirkiae</name>
    <dbReference type="NCBI Taxonomy" id="2211392"/>
    <lineage>
        <taxon>Bacteria</taxon>
        <taxon>Pseudomonadati</taxon>
        <taxon>Pseudomonadota</taxon>
        <taxon>Gammaproteobacteria</taxon>
        <taxon>Pseudomonadales</taxon>
        <taxon>Pseudomonadaceae</taxon>
        <taxon>Stutzerimonas</taxon>
    </lineage>
</organism>
<evidence type="ECO:0000259" key="2">
    <source>
        <dbReference type="Pfam" id="PF04773"/>
    </source>
</evidence>
<dbReference type="InterPro" id="IPR006860">
    <property type="entry name" value="FecR"/>
</dbReference>
<comment type="caution">
    <text evidence="4">The sequence shown here is derived from an EMBL/GenBank/DDBJ whole genome shotgun (WGS) entry which is preliminary data.</text>
</comment>
<dbReference type="PANTHER" id="PTHR30273:SF2">
    <property type="entry name" value="PROTEIN FECR"/>
    <property type="match status" value="1"/>
</dbReference>
<evidence type="ECO:0000259" key="3">
    <source>
        <dbReference type="Pfam" id="PF16220"/>
    </source>
</evidence>
<dbReference type="AlphaFoldDB" id="A0A4Q9QXW0"/>
<dbReference type="RefSeq" id="WP_131185776.1">
    <property type="nucleotide sequence ID" value="NZ_QJUO01000035.1"/>
</dbReference>
<dbReference type="InterPro" id="IPR012373">
    <property type="entry name" value="Ferrdict_sens_TM"/>
</dbReference>
<dbReference type="GO" id="GO:0016989">
    <property type="term" value="F:sigma factor antagonist activity"/>
    <property type="evidence" value="ECO:0007669"/>
    <property type="project" value="TreeGrafter"/>
</dbReference>
<keyword evidence="1" id="KW-1133">Transmembrane helix</keyword>